<dbReference type="Pfam" id="PF03067">
    <property type="entry name" value="LPMO_10"/>
    <property type="match status" value="1"/>
</dbReference>
<keyword evidence="1" id="KW-0732">Signal</keyword>
<dbReference type="PROSITE" id="PS51173">
    <property type="entry name" value="CBM2"/>
    <property type="match status" value="1"/>
</dbReference>
<dbReference type="Pfam" id="PF00553">
    <property type="entry name" value="CBM_2"/>
    <property type="match status" value="1"/>
</dbReference>
<accession>A0ABN2TDN3</accession>
<comment type="caution">
    <text evidence="3">The sequence shown here is derived from an EMBL/GenBank/DDBJ whole genome shotgun (WGS) entry which is preliminary data.</text>
</comment>
<dbReference type="Proteomes" id="UP001499854">
    <property type="component" value="Unassembled WGS sequence"/>
</dbReference>
<name>A0ABN2TDN3_9ACTN</name>
<feature type="domain" description="CBM2" evidence="2">
    <location>
        <begin position="242"/>
        <end position="347"/>
    </location>
</feature>
<dbReference type="Gene3D" id="2.70.50.50">
    <property type="entry name" value="chitin-binding protein cbp21"/>
    <property type="match status" value="1"/>
</dbReference>
<dbReference type="InterPro" id="IPR008965">
    <property type="entry name" value="CBM2/CBM3_carb-bd_dom_sf"/>
</dbReference>
<dbReference type="PANTHER" id="PTHR34823:SF1">
    <property type="entry name" value="CHITIN-BINDING TYPE-4 DOMAIN-CONTAINING PROTEIN"/>
    <property type="match status" value="1"/>
</dbReference>
<keyword evidence="4" id="KW-1185">Reference proteome</keyword>
<evidence type="ECO:0000313" key="3">
    <source>
        <dbReference type="EMBL" id="GAA2006092.1"/>
    </source>
</evidence>
<dbReference type="InterPro" id="IPR014756">
    <property type="entry name" value="Ig_E-set"/>
</dbReference>
<evidence type="ECO:0000259" key="2">
    <source>
        <dbReference type="PROSITE" id="PS51173"/>
    </source>
</evidence>
<dbReference type="Gene3D" id="2.60.40.290">
    <property type="match status" value="1"/>
</dbReference>
<dbReference type="InterPro" id="IPR012291">
    <property type="entry name" value="CBM2_carb-bd_dom_sf"/>
</dbReference>
<organism evidence="3 4">
    <name type="scientific">Catenulispora subtropica</name>
    <dbReference type="NCBI Taxonomy" id="450798"/>
    <lineage>
        <taxon>Bacteria</taxon>
        <taxon>Bacillati</taxon>
        <taxon>Actinomycetota</taxon>
        <taxon>Actinomycetes</taxon>
        <taxon>Catenulisporales</taxon>
        <taxon>Catenulisporaceae</taxon>
        <taxon>Catenulispora</taxon>
    </lineage>
</organism>
<reference evidence="3 4" key="1">
    <citation type="journal article" date="2019" name="Int. J. Syst. Evol. Microbiol.">
        <title>The Global Catalogue of Microorganisms (GCM) 10K type strain sequencing project: providing services to taxonomists for standard genome sequencing and annotation.</title>
        <authorList>
            <consortium name="The Broad Institute Genomics Platform"/>
            <consortium name="The Broad Institute Genome Sequencing Center for Infectious Disease"/>
            <person name="Wu L."/>
            <person name="Ma J."/>
        </authorList>
    </citation>
    <scope>NUCLEOTIDE SEQUENCE [LARGE SCALE GENOMIC DNA]</scope>
    <source>
        <strain evidence="3 4">JCM 16013</strain>
    </source>
</reference>
<keyword evidence="3" id="KW-0560">Oxidoreductase</keyword>
<dbReference type="EMBL" id="BAAAQM010000089">
    <property type="protein sequence ID" value="GAA2006092.1"/>
    <property type="molecule type" value="Genomic_DNA"/>
</dbReference>
<gene>
    <name evidence="3" type="ORF">GCM10009838_85460</name>
</gene>
<dbReference type="CDD" id="cd21177">
    <property type="entry name" value="LPMO_AA10"/>
    <property type="match status" value="1"/>
</dbReference>
<dbReference type="PANTHER" id="PTHR34823">
    <property type="entry name" value="GLCNAC-BINDING PROTEIN A"/>
    <property type="match status" value="1"/>
</dbReference>
<sequence length="347" mass="36230">MSRKIPRKLAGVVLALAGLVGGVVFAPPASAHGAMMIPGSRTFFCYEDGLTSTGQIVPQNPACQAAVAQSGTTPLYNWFAVGNRSGATSGGTVGFIPDGKLCSGNSNYYDFSGFDQVSADWPVTHLTAGASIGIDYNRWAAHPGTFRLFITKDGWDQTKPLTWADMESTPFSTVTDPPNTGTVATLQSYYYWNATLPANKTGHHIIYSVWARSDSSETFYGCSDVVFDGGNGEVTGIGATAPPPPATTCQASYAVTSTWPGGFQAQVTVTNPTTAPMNKWTVGWVLADGESVVSAWNGTLTQSGSLATMKSADWNGQLAAGASTTFGFVANQTAAPAVPESLSCTSP</sequence>
<evidence type="ECO:0000256" key="1">
    <source>
        <dbReference type="ARBA" id="ARBA00022729"/>
    </source>
</evidence>
<dbReference type="SMART" id="SM00637">
    <property type="entry name" value="CBD_II"/>
    <property type="match status" value="1"/>
</dbReference>
<dbReference type="SUPFAM" id="SSF49384">
    <property type="entry name" value="Carbohydrate-binding domain"/>
    <property type="match status" value="1"/>
</dbReference>
<protein>
    <submittedName>
        <fullName evidence="3">Lytic polysaccharide monooxygenase</fullName>
    </submittedName>
</protein>
<dbReference type="RefSeq" id="WP_344662961.1">
    <property type="nucleotide sequence ID" value="NZ_BAAAQM010000089.1"/>
</dbReference>
<evidence type="ECO:0000313" key="4">
    <source>
        <dbReference type="Proteomes" id="UP001499854"/>
    </source>
</evidence>
<dbReference type="InterPro" id="IPR004302">
    <property type="entry name" value="Cellulose/chitin-bd_N"/>
</dbReference>
<dbReference type="GO" id="GO:0004497">
    <property type="term" value="F:monooxygenase activity"/>
    <property type="evidence" value="ECO:0007669"/>
    <property type="project" value="UniProtKB-KW"/>
</dbReference>
<dbReference type="InterPro" id="IPR001919">
    <property type="entry name" value="CBD2"/>
</dbReference>
<dbReference type="InterPro" id="IPR051024">
    <property type="entry name" value="GlcNAc_Chitin_IntDeg"/>
</dbReference>
<dbReference type="SUPFAM" id="SSF81296">
    <property type="entry name" value="E set domains"/>
    <property type="match status" value="1"/>
</dbReference>
<proteinExistence type="predicted"/>
<keyword evidence="3" id="KW-0503">Monooxygenase</keyword>